<comment type="caution">
    <text evidence="4">The sequence shown here is derived from an EMBL/GenBank/DDBJ whole genome shotgun (WGS) entry which is preliminary data.</text>
</comment>
<dbReference type="Pfam" id="PF08541">
    <property type="entry name" value="ACP_syn_III_C"/>
    <property type="match status" value="1"/>
</dbReference>
<dbReference type="AlphaFoldDB" id="A0AAW9FSP6"/>
<dbReference type="PANTHER" id="PTHR34069:SF2">
    <property type="entry name" value="BETA-KETOACYL-[ACYL-CARRIER-PROTEIN] SYNTHASE III"/>
    <property type="match status" value="1"/>
</dbReference>
<feature type="domain" description="Beta-ketoacyl-[acyl-carrier-protein] synthase III C-terminal" evidence="3">
    <location>
        <begin position="219"/>
        <end position="306"/>
    </location>
</feature>
<dbReference type="InterPro" id="IPR016039">
    <property type="entry name" value="Thiolase-like"/>
</dbReference>
<dbReference type="PANTHER" id="PTHR34069">
    <property type="entry name" value="3-OXOACYL-[ACYL-CARRIER-PROTEIN] SYNTHASE 3"/>
    <property type="match status" value="1"/>
</dbReference>
<accession>A0AAW9FSP6</accession>
<dbReference type="InterPro" id="IPR013747">
    <property type="entry name" value="ACP_syn_III_C"/>
</dbReference>
<evidence type="ECO:0000313" key="4">
    <source>
        <dbReference type="EMBL" id="MDX8305544.1"/>
    </source>
</evidence>
<evidence type="ECO:0000256" key="2">
    <source>
        <dbReference type="ARBA" id="ARBA00023315"/>
    </source>
</evidence>
<proteinExistence type="predicted"/>
<dbReference type="Gene3D" id="3.40.47.10">
    <property type="match status" value="2"/>
</dbReference>
<gene>
    <name evidence="4" type="ORF">RMR22_25220</name>
</gene>
<keyword evidence="2" id="KW-0012">Acyltransferase</keyword>
<evidence type="ECO:0000259" key="3">
    <source>
        <dbReference type="Pfam" id="PF08541"/>
    </source>
</evidence>
<organism evidence="4">
    <name type="scientific">Agrobacterium rosae</name>
    <dbReference type="NCBI Taxonomy" id="1972867"/>
    <lineage>
        <taxon>Bacteria</taxon>
        <taxon>Pseudomonadati</taxon>
        <taxon>Pseudomonadota</taxon>
        <taxon>Alphaproteobacteria</taxon>
        <taxon>Hyphomicrobiales</taxon>
        <taxon>Rhizobiaceae</taxon>
        <taxon>Rhizobium/Agrobacterium group</taxon>
        <taxon>Agrobacterium</taxon>
    </lineage>
</organism>
<reference evidence="4" key="1">
    <citation type="journal article" date="2023" name="Phytobiomes J">
        <title>Deciphering the key players within the bacterial microbiota associated with aerial crown gall tumors on rhododendron: Insights into the gallobiome.</title>
        <authorList>
            <person name="Kuzmanovic N."/>
            <person name="Nesme J."/>
            <person name="Wolf J."/>
            <person name="Neumann-Schaal M."/>
            <person name="Petersen J."/>
            <person name="Fernandez-Gnecco G."/>
            <person name="Sproeer C."/>
            <person name="Bunk B."/>
            <person name="Overmann J."/>
            <person name="Sorensen S.J."/>
            <person name="Idczak E."/>
            <person name="Smalla K."/>
        </authorList>
    </citation>
    <scope>NUCLEOTIDE SEQUENCE</scope>
    <source>
        <strain evidence="4">Rho-11.1</strain>
    </source>
</reference>
<dbReference type="GO" id="GO:0016746">
    <property type="term" value="F:acyltransferase activity"/>
    <property type="evidence" value="ECO:0007669"/>
    <property type="project" value="UniProtKB-KW"/>
</dbReference>
<dbReference type="EMBL" id="JAVRAF010000021">
    <property type="protein sequence ID" value="MDX8305544.1"/>
    <property type="molecule type" value="Genomic_DNA"/>
</dbReference>
<evidence type="ECO:0000256" key="1">
    <source>
        <dbReference type="ARBA" id="ARBA00022679"/>
    </source>
</evidence>
<name>A0AAW9FSP6_9HYPH</name>
<dbReference type="RefSeq" id="WP_320203665.1">
    <property type="nucleotide sequence ID" value="NZ_CP192785.1"/>
</dbReference>
<keyword evidence="1" id="KW-0808">Transferase</keyword>
<sequence length="308" mass="33393">MLTLFDIGLHFPERVEKIGAVAEELALSQDQTRMYARFFGFESFRCDPEQALAPLLHKAARLVLERNEELGERLTHVVYCHTLPSTAVFSGDTHSVLEPFFAQGLEAFSVTMNHCATGLTALSILEEILTDDGVALVLIGEKAFHRVVRVIENATIMGEAGCALLVGRGVGPYRILGSATSHDGRFACITGRPGDDSLSAFADSYVDFACESIQRALTRFGVGLADIRCVMPHNVNIPSWTQIARQIGLDPHRILLSTIGRYGHCFGADPFINLQHARQQGVVGPSDIALLFSIGLGATASSALIEVQ</sequence>
<dbReference type="SUPFAM" id="SSF53901">
    <property type="entry name" value="Thiolase-like"/>
    <property type="match status" value="1"/>
</dbReference>
<protein>
    <submittedName>
        <fullName evidence="4">3-oxoacyl-[acyl-carrier-protein] synthase III C-terminal domain-containing protein</fullName>
    </submittedName>
</protein>
<dbReference type="GO" id="GO:0044550">
    <property type="term" value="P:secondary metabolite biosynthetic process"/>
    <property type="evidence" value="ECO:0007669"/>
    <property type="project" value="TreeGrafter"/>
</dbReference>